<feature type="transmembrane region" description="Helical" evidence="2">
    <location>
        <begin position="58"/>
        <end position="77"/>
    </location>
</feature>
<dbReference type="WBParaSite" id="SVE_0450500.1">
    <property type="protein sequence ID" value="SVE_0450500.1"/>
    <property type="gene ID" value="SVE_0450500"/>
</dbReference>
<dbReference type="AlphaFoldDB" id="A0A0K0F6Q9"/>
<sequence length="172" mass="19634">MPIMIDSENSNPNSSNIKEPISARLYGGIFVIGFLGLLGFVVNLFIEKYVILGKILSPIILISLLLLSYTWLSVFIYQMTRNRTFVIDFEYAFNQKLDISSSNKAICSMELKAAMYPPTAKTSNFGNCTTPDNLPEPFLEIEKNKYKEYRYKNRKKSNPPLPNISLQEDKSQ</sequence>
<reference evidence="3" key="1">
    <citation type="submission" date="2014-07" db="EMBL/GenBank/DDBJ databases">
        <authorList>
            <person name="Martin A.A"/>
            <person name="De Silva N."/>
        </authorList>
    </citation>
    <scope>NUCLEOTIDE SEQUENCE</scope>
</reference>
<organism evidence="3 4">
    <name type="scientific">Strongyloides venezuelensis</name>
    <name type="common">Threadworm</name>
    <dbReference type="NCBI Taxonomy" id="75913"/>
    <lineage>
        <taxon>Eukaryota</taxon>
        <taxon>Metazoa</taxon>
        <taxon>Ecdysozoa</taxon>
        <taxon>Nematoda</taxon>
        <taxon>Chromadorea</taxon>
        <taxon>Rhabditida</taxon>
        <taxon>Tylenchina</taxon>
        <taxon>Panagrolaimomorpha</taxon>
        <taxon>Strongyloidoidea</taxon>
        <taxon>Strongyloididae</taxon>
        <taxon>Strongyloides</taxon>
    </lineage>
</organism>
<keyword evidence="2" id="KW-0812">Transmembrane</keyword>
<dbReference type="Proteomes" id="UP000035680">
    <property type="component" value="Unassembled WGS sequence"/>
</dbReference>
<keyword evidence="2" id="KW-1133">Transmembrane helix</keyword>
<evidence type="ECO:0000256" key="2">
    <source>
        <dbReference type="SAM" id="Phobius"/>
    </source>
</evidence>
<evidence type="ECO:0000313" key="4">
    <source>
        <dbReference type="WBParaSite" id="SVE_0450500.1"/>
    </source>
</evidence>
<reference evidence="4" key="2">
    <citation type="submission" date="2015-08" db="UniProtKB">
        <authorList>
            <consortium name="WormBaseParasite"/>
        </authorList>
    </citation>
    <scope>IDENTIFICATION</scope>
</reference>
<keyword evidence="2" id="KW-0472">Membrane</keyword>
<protein>
    <submittedName>
        <fullName evidence="4">Uncharacterized protein</fullName>
    </submittedName>
</protein>
<evidence type="ECO:0000256" key="1">
    <source>
        <dbReference type="SAM" id="MobiDB-lite"/>
    </source>
</evidence>
<keyword evidence="3" id="KW-1185">Reference proteome</keyword>
<proteinExistence type="predicted"/>
<feature type="transmembrane region" description="Helical" evidence="2">
    <location>
        <begin position="25"/>
        <end position="46"/>
    </location>
</feature>
<feature type="region of interest" description="Disordered" evidence="1">
    <location>
        <begin position="152"/>
        <end position="172"/>
    </location>
</feature>
<accession>A0A0K0F6Q9</accession>
<evidence type="ECO:0000313" key="3">
    <source>
        <dbReference type="Proteomes" id="UP000035680"/>
    </source>
</evidence>
<name>A0A0K0F6Q9_STRVS</name>